<evidence type="ECO:0008006" key="3">
    <source>
        <dbReference type="Google" id="ProtNLM"/>
    </source>
</evidence>
<dbReference type="OrthoDB" id="9797060at2"/>
<sequence length="110" mass="12657">MIIVVFKHRPRAGVNLQEYDQFIKDLYLLGKQIPGFLSVSEYSAENGDRVAIEHFATMQALEQWRAFPEHIRMIQLGWERFYGSYTAQVCTTVSSVSWSVDSPVVKEEKG</sequence>
<accession>A0A4P6JMC8</accession>
<name>A0A4P6JMC8_KTERU</name>
<dbReference type="Proteomes" id="UP000290365">
    <property type="component" value="Chromosome"/>
</dbReference>
<evidence type="ECO:0000313" key="1">
    <source>
        <dbReference type="EMBL" id="QBD76210.1"/>
    </source>
</evidence>
<dbReference type="EMBL" id="CP035758">
    <property type="protein sequence ID" value="QBD76210.1"/>
    <property type="molecule type" value="Genomic_DNA"/>
</dbReference>
<protein>
    <recommendedName>
        <fullName evidence="3">Antibiotic biosynthesis monooxygenase</fullName>
    </recommendedName>
</protein>
<reference evidence="1 2" key="1">
    <citation type="submission" date="2019-01" db="EMBL/GenBank/DDBJ databases">
        <title>Ktedonosporobacter rubrisoli SCAWS-G2.</title>
        <authorList>
            <person name="Huang Y."/>
            <person name="Yan B."/>
        </authorList>
    </citation>
    <scope>NUCLEOTIDE SEQUENCE [LARGE SCALE GENOMIC DNA]</scope>
    <source>
        <strain evidence="1 2">SCAWS-G2</strain>
    </source>
</reference>
<dbReference type="Gene3D" id="3.30.70.100">
    <property type="match status" value="1"/>
</dbReference>
<dbReference type="InterPro" id="IPR011008">
    <property type="entry name" value="Dimeric_a/b-barrel"/>
</dbReference>
<dbReference type="SUPFAM" id="SSF54909">
    <property type="entry name" value="Dimeric alpha+beta barrel"/>
    <property type="match status" value="1"/>
</dbReference>
<dbReference type="AlphaFoldDB" id="A0A4P6JMC8"/>
<evidence type="ECO:0000313" key="2">
    <source>
        <dbReference type="Proteomes" id="UP000290365"/>
    </source>
</evidence>
<dbReference type="KEGG" id="kbs:EPA93_09375"/>
<dbReference type="RefSeq" id="WP_129886805.1">
    <property type="nucleotide sequence ID" value="NZ_CP035758.1"/>
</dbReference>
<organism evidence="1 2">
    <name type="scientific">Ktedonosporobacter rubrisoli</name>
    <dbReference type="NCBI Taxonomy" id="2509675"/>
    <lineage>
        <taxon>Bacteria</taxon>
        <taxon>Bacillati</taxon>
        <taxon>Chloroflexota</taxon>
        <taxon>Ktedonobacteria</taxon>
        <taxon>Ktedonobacterales</taxon>
        <taxon>Ktedonosporobacteraceae</taxon>
        <taxon>Ktedonosporobacter</taxon>
    </lineage>
</organism>
<keyword evidence="2" id="KW-1185">Reference proteome</keyword>
<gene>
    <name evidence="1" type="ORF">EPA93_09375</name>
</gene>
<proteinExistence type="predicted"/>